<reference evidence="21 22" key="1">
    <citation type="submission" date="2014-04" db="EMBL/GenBank/DDBJ databases">
        <title>Genome evolution of avian class.</title>
        <authorList>
            <person name="Zhang G."/>
            <person name="Li C."/>
        </authorList>
    </citation>
    <scope>NUCLEOTIDE SEQUENCE [LARGE SCALE GENOMIC DNA]</scope>
    <source>
        <strain evidence="21">BGI_N329</strain>
    </source>
</reference>
<evidence type="ECO:0000256" key="19">
    <source>
        <dbReference type="PIRSR" id="PIRSR000354-1"/>
    </source>
</evidence>
<dbReference type="Pfam" id="PF07731">
    <property type="entry name" value="Cu-oxidase_2"/>
    <property type="match status" value="1"/>
</dbReference>
<dbReference type="Pfam" id="PF00754">
    <property type="entry name" value="F5_F8_type_C"/>
    <property type="match status" value="2"/>
</dbReference>
<feature type="disulfide bond" evidence="19">
    <location>
        <begin position="499"/>
        <end position="525"/>
    </location>
</feature>
<dbReference type="GO" id="GO:0038023">
    <property type="term" value="F:signaling receptor activity"/>
    <property type="evidence" value="ECO:0007669"/>
    <property type="project" value="TreeGrafter"/>
</dbReference>
<dbReference type="Gene3D" id="2.60.120.260">
    <property type="entry name" value="Galactose-binding domain-like"/>
    <property type="match status" value="2"/>
</dbReference>
<dbReference type="InterPro" id="IPR011706">
    <property type="entry name" value="Cu-oxidase_C"/>
</dbReference>
<dbReference type="Gene3D" id="2.60.40.420">
    <property type="entry name" value="Cupredoxins - blue copper proteins"/>
    <property type="match status" value="5"/>
</dbReference>
<dbReference type="PROSITE" id="PS01286">
    <property type="entry name" value="FA58C_2"/>
    <property type="match status" value="2"/>
</dbReference>
<dbReference type="EMBL" id="KK663031">
    <property type="protein sequence ID" value="KFQ09405.1"/>
    <property type="molecule type" value="Genomic_DNA"/>
</dbReference>
<evidence type="ECO:0000256" key="12">
    <source>
        <dbReference type="ARBA" id="ARBA00022837"/>
    </source>
</evidence>
<evidence type="ECO:0000313" key="21">
    <source>
        <dbReference type="EMBL" id="KFQ09405.1"/>
    </source>
</evidence>
<keyword evidence="16" id="KW-0472">Membrane</keyword>
<dbReference type="GO" id="GO:0004322">
    <property type="term" value="F:ferroxidase activity"/>
    <property type="evidence" value="ECO:0007669"/>
    <property type="project" value="UniProtKB-EC"/>
</dbReference>
<dbReference type="InterPro" id="IPR008979">
    <property type="entry name" value="Galactose-bd-like_sf"/>
</dbReference>
<dbReference type="PROSITE" id="PS50022">
    <property type="entry name" value="FA58C_3"/>
    <property type="match status" value="2"/>
</dbReference>
<dbReference type="InterPro" id="IPR050633">
    <property type="entry name" value="Neuropilin_MCO_CoagFactor"/>
</dbReference>
<dbReference type="InterPro" id="IPR011707">
    <property type="entry name" value="Cu-oxidase-like_N"/>
</dbReference>
<dbReference type="InterPro" id="IPR000421">
    <property type="entry name" value="FA58C"/>
</dbReference>
<keyword evidence="17 19" id="KW-1015">Disulfide bond</keyword>
<dbReference type="GO" id="GO:0005507">
    <property type="term" value="F:copper ion binding"/>
    <property type="evidence" value="ECO:0007669"/>
    <property type="project" value="InterPro"/>
</dbReference>
<evidence type="ECO:0000256" key="3">
    <source>
        <dbReference type="ARBA" id="ARBA00004613"/>
    </source>
</evidence>
<keyword evidence="10" id="KW-0732">Signal</keyword>
<dbReference type="PROSITE" id="PS01285">
    <property type="entry name" value="FA58C_1"/>
    <property type="match status" value="2"/>
</dbReference>
<comment type="similarity">
    <text evidence="4">Belongs to the multicopper oxidase family.</text>
</comment>
<dbReference type="Proteomes" id="UP000054379">
    <property type="component" value="Unassembled WGS sequence"/>
</dbReference>
<comment type="subcellular location">
    <subcellularLocation>
        <location evidence="2">Membrane</location>
        <topology evidence="2">Single-pass membrane protein</topology>
    </subcellularLocation>
    <subcellularLocation>
        <location evidence="3">Secreted</location>
    </subcellularLocation>
</comment>
<keyword evidence="13" id="KW-1133">Transmembrane helix</keyword>
<keyword evidence="12" id="KW-0106">Calcium</keyword>
<dbReference type="CDD" id="cd00057">
    <property type="entry name" value="FA58C"/>
    <property type="match status" value="2"/>
</dbReference>
<evidence type="ECO:0000259" key="20">
    <source>
        <dbReference type="PROSITE" id="PS50022"/>
    </source>
</evidence>
<dbReference type="GO" id="GO:0005576">
    <property type="term" value="C:extracellular region"/>
    <property type="evidence" value="ECO:0007669"/>
    <property type="project" value="UniProtKB-SubCell"/>
</dbReference>
<keyword evidence="7" id="KW-0964">Secreted</keyword>
<feature type="non-terminal residue" evidence="21">
    <location>
        <position position="1"/>
    </location>
</feature>
<organism evidence="21 22">
    <name type="scientific">Haliaeetus albicilla</name>
    <name type="common">White-tailed sea-eagle</name>
    <name type="synonym">Falco albicilla</name>
    <dbReference type="NCBI Taxonomy" id="8969"/>
    <lineage>
        <taxon>Eukaryota</taxon>
        <taxon>Metazoa</taxon>
        <taxon>Chordata</taxon>
        <taxon>Craniata</taxon>
        <taxon>Vertebrata</taxon>
        <taxon>Euteleostomi</taxon>
        <taxon>Archelosauria</taxon>
        <taxon>Archosauria</taxon>
        <taxon>Dinosauria</taxon>
        <taxon>Saurischia</taxon>
        <taxon>Theropoda</taxon>
        <taxon>Coelurosauria</taxon>
        <taxon>Aves</taxon>
        <taxon>Neognathae</taxon>
        <taxon>Neoaves</taxon>
        <taxon>Telluraves</taxon>
        <taxon>Accipitrimorphae</taxon>
        <taxon>Accipitriformes</taxon>
        <taxon>Accipitridae</taxon>
        <taxon>Accipitrinae</taxon>
        <taxon>Haliaeetus</taxon>
    </lineage>
</organism>
<dbReference type="FunFam" id="2.60.40.420:FF:000011">
    <property type="entry name" value="Coagulation factor VIII (Predicted)"/>
    <property type="match status" value="1"/>
</dbReference>
<sequence>LLLGSWWPDSEKHVVGAVKVREHYIAAQITSWTYKPESEEKSRVELSDPVFKKICYREYEVDFKKEKPANTFAGLLGPTLRAEVGDTLVVHLKNMADKPVSIHPQGIVYNKNAEGSLYDDRTSSAEKRDDAVLPGQVYTYVWDVTEEVGPREADLPCLTYAYYSHENMAMDFNSGLIGALLICKKGSLNEDGSQKLFDKEYVLMFGVFDENKSWQRSASLKYTINGYTDGTLPDLEACAYDNISWHLIGMSSKPEIFSIHINGQSMEQRHRRVSTVNLVGGASTTVNMTVSEEGRWLISSLVQKHLQGKETSILGNSGMHGYLTIRDCGDKEVKKTRLSYKERLMVKSWEYFIAAEEVTWDYAPTIPDSLDKHYKAQHLDNFSNLIGKKYKKAIFRQYTDASFTKRLENPRPKETGILGPVIRAQLNDKVKIVFKNKASRPYSIYFHGVTLSKNAEGVDYPLDPTSNGTQSRGIEPGKTYTYEWKIAKMDQPTTQDAQCITRLYHSAVDIERDIASGLIGPLLICKSEALTQKGVQKKADGEQQAMFAVFDENKSWYIEENIKDYCSNPASVKRDDPKFYNSNIMHTINGYVSDSSEILGFCQDNVVQWHFSSVGTHDEIVSVRLSGHSFLYQGKYEDVLNLFPMSGESVTVEMDNVGTWLLASWGTPEMSYGMRLRFRDARCDYEEDYTFDVVDFSYTKTDKKAVSTSVEEVQEEEGDKEDSDYQDYLASFYSIRSSRNATGDEEKQNLTALAWEQYEGTDAMGGEYEYHYVTFDDPYMTDPKVNIHEQRNPENIAEHYLRSRGNERRYYIAAKEVCWNYAGYKKSTMMNDKTCKDGSTYKVIFQSYTDSTFTTLQDEDEYKEHLGILGPVIRAEVDDVILVHFKNLASRPYSLHAHGLFYEKSSEGSIYDDESPAWFKEDDKVQPNNSYIYVWYANRRSGPVRSGAACRSWIYYSDLNLEKDIHSGLIGPILICQKGTFRNSNNSRTSTRDFFLLFMVFDEEKSWYFDKRSRRPCTEKTQEMQQCNKFYAINGITYNLQGLRMYEGELVRWHLLNMGGPKDINVVHFHGQTFIEQGEPNHQLGTYTLLPGSFRTIEMKPQRPGWWLLDTEVAEYQQAGIYIGISLLFFNNKLTLLSLACRIPMGLASGVILDSQIDASHYIDYWEPKLARLNNSGTYNAWSTTMEKELPWIQVDFQRQVLLTGIQTQGAKQFLKSLYIQKFFIIYSKDKRKWSTFKGDSSPAQKIFEGNSDAYGVKENIIDPPIIARYIRVYPTEVYNRPTLRMELLGCELDGCSLPLGMENGEIKNTQITASSVKTSWFNTWDPSLARLNQKGKINAWRAKLNNNQQWLQIDLLTIKKITAIATQGVKSVSAENFVKTYVILYSDQGLEWKSYTDGSSSVAKVFLGNENSNGHVKHFFNPPILSRFIRIVPRTWYHGIALRAELYGCDFGGGLAVKRTDKSGST</sequence>
<evidence type="ECO:0000256" key="2">
    <source>
        <dbReference type="ARBA" id="ARBA00004167"/>
    </source>
</evidence>
<dbReference type="PANTHER" id="PTHR46806">
    <property type="entry name" value="F5/8 TYPE C DOMAIN-CONTAINING PROTEIN"/>
    <property type="match status" value="1"/>
</dbReference>
<feature type="non-terminal residue" evidence="21">
    <location>
        <position position="1467"/>
    </location>
</feature>
<protein>
    <recommendedName>
        <fullName evidence="5">ferroxidase</fullName>
        <ecNumber evidence="5">1.16.3.1</ecNumber>
    </recommendedName>
</protein>
<evidence type="ECO:0000256" key="18">
    <source>
        <dbReference type="ARBA" id="ARBA00023180"/>
    </source>
</evidence>
<comment type="cofactor">
    <cofactor evidence="1">
        <name>Cu cation</name>
        <dbReference type="ChEBI" id="CHEBI:23378"/>
    </cofactor>
</comment>
<evidence type="ECO:0000313" key="22">
    <source>
        <dbReference type="Proteomes" id="UP000054379"/>
    </source>
</evidence>
<keyword evidence="14" id="KW-0560">Oxidoreductase</keyword>
<feature type="domain" description="F5/8 type C" evidence="20">
    <location>
        <begin position="1296"/>
        <end position="1450"/>
    </location>
</feature>
<dbReference type="SMART" id="SM00231">
    <property type="entry name" value="FA58C"/>
    <property type="match status" value="2"/>
</dbReference>
<dbReference type="GO" id="GO:0005886">
    <property type="term" value="C:plasma membrane"/>
    <property type="evidence" value="ECO:0007669"/>
    <property type="project" value="TreeGrafter"/>
</dbReference>
<keyword evidence="18" id="KW-0325">Glycoprotein</keyword>
<keyword evidence="8" id="KW-0812">Transmembrane</keyword>
<evidence type="ECO:0000256" key="17">
    <source>
        <dbReference type="ARBA" id="ARBA00023157"/>
    </source>
</evidence>
<evidence type="ECO:0000256" key="4">
    <source>
        <dbReference type="ARBA" id="ARBA00010609"/>
    </source>
</evidence>
<dbReference type="InterPro" id="IPR008972">
    <property type="entry name" value="Cupredoxin"/>
</dbReference>
<evidence type="ECO:0000256" key="13">
    <source>
        <dbReference type="ARBA" id="ARBA00022989"/>
    </source>
</evidence>
<dbReference type="PIRSF" id="PIRSF000354">
    <property type="entry name" value="Factors_V_VIII"/>
    <property type="match status" value="1"/>
</dbReference>
<dbReference type="SUPFAM" id="SSF49503">
    <property type="entry name" value="Cupredoxins"/>
    <property type="match status" value="6"/>
</dbReference>
<dbReference type="CDD" id="cd14450">
    <property type="entry name" value="CuRO_3_FV_like"/>
    <property type="match status" value="1"/>
</dbReference>
<accession>A0A091PP17</accession>
<evidence type="ECO:0000256" key="7">
    <source>
        <dbReference type="ARBA" id="ARBA00022525"/>
    </source>
</evidence>
<keyword evidence="6" id="KW-0813">Transport</keyword>
<evidence type="ECO:0000256" key="5">
    <source>
        <dbReference type="ARBA" id="ARBA00013107"/>
    </source>
</evidence>
<evidence type="ECO:0000256" key="16">
    <source>
        <dbReference type="ARBA" id="ARBA00023136"/>
    </source>
</evidence>
<feature type="disulfide bond" evidence="19">
    <location>
        <begin position="157"/>
        <end position="183"/>
    </location>
</feature>
<dbReference type="Pfam" id="PF07732">
    <property type="entry name" value="Cu-oxidase_3"/>
    <property type="match status" value="2"/>
</dbReference>
<dbReference type="PANTHER" id="PTHR46806:SF10">
    <property type="entry name" value="COAGULATION FACTOR V"/>
    <property type="match status" value="1"/>
</dbReference>
<name>A0A091PP17_HALAL</name>
<dbReference type="GO" id="GO:0006811">
    <property type="term" value="P:monoatomic ion transport"/>
    <property type="evidence" value="ECO:0007669"/>
    <property type="project" value="UniProtKB-KW"/>
</dbReference>
<dbReference type="FunFam" id="2.60.40.420:FF:000028">
    <property type="entry name" value="Ceruloplasmin"/>
    <property type="match status" value="1"/>
</dbReference>
<keyword evidence="9" id="KW-0479">Metal-binding</keyword>
<proteinExistence type="inferred from homology"/>
<evidence type="ECO:0000256" key="9">
    <source>
        <dbReference type="ARBA" id="ARBA00022723"/>
    </source>
</evidence>
<gene>
    <name evidence="21" type="ORF">N329_06186</name>
</gene>
<dbReference type="CDD" id="cd14454">
    <property type="entry name" value="CuRO_4_FV_like"/>
    <property type="match status" value="1"/>
</dbReference>
<evidence type="ECO:0000256" key="8">
    <source>
        <dbReference type="ARBA" id="ARBA00022692"/>
    </source>
</evidence>
<feature type="disulfide bond" evidence="19">
    <location>
        <begin position="950"/>
        <end position="976"/>
    </location>
</feature>
<evidence type="ECO:0000256" key="6">
    <source>
        <dbReference type="ARBA" id="ARBA00022448"/>
    </source>
</evidence>
<feature type="disulfide bond" evidence="19">
    <location>
        <begin position="602"/>
        <end position="683"/>
    </location>
</feature>
<dbReference type="FunFam" id="2.60.120.260:FF:000002">
    <property type="entry name" value="Coagulation factor VIII"/>
    <property type="match status" value="2"/>
</dbReference>
<dbReference type="SUPFAM" id="SSF49785">
    <property type="entry name" value="Galactose-binding domain-like"/>
    <property type="match status" value="2"/>
</dbReference>
<keyword evidence="15" id="KW-0406">Ion transport</keyword>
<feature type="disulfide bond" evidence="19">
    <location>
        <begin position="238"/>
        <end position="328"/>
    </location>
</feature>
<feature type="domain" description="F5/8 type C" evidence="20">
    <location>
        <begin position="1141"/>
        <end position="1291"/>
    </location>
</feature>
<dbReference type="InterPro" id="IPR024715">
    <property type="entry name" value="Factor_5/8-like"/>
</dbReference>
<evidence type="ECO:0000256" key="11">
    <source>
        <dbReference type="ARBA" id="ARBA00022737"/>
    </source>
</evidence>
<dbReference type="FunFam" id="2.60.40.420:FF:000002">
    <property type="entry name" value="Hephaestin like 1"/>
    <property type="match status" value="1"/>
</dbReference>
<dbReference type="EC" id="1.16.3.1" evidence="5"/>
<evidence type="ECO:0000256" key="15">
    <source>
        <dbReference type="ARBA" id="ARBA00023065"/>
    </source>
</evidence>
<evidence type="ECO:0000256" key="10">
    <source>
        <dbReference type="ARBA" id="ARBA00022729"/>
    </source>
</evidence>
<feature type="disulfide bond" evidence="19">
    <location>
        <begin position="1141"/>
        <end position="1291"/>
    </location>
</feature>
<keyword evidence="11" id="KW-0677">Repeat</keyword>
<evidence type="ECO:0000256" key="1">
    <source>
        <dbReference type="ARBA" id="ARBA00001935"/>
    </source>
</evidence>
<evidence type="ECO:0000256" key="14">
    <source>
        <dbReference type="ARBA" id="ARBA00023002"/>
    </source>
</evidence>